<proteinExistence type="predicted"/>
<dbReference type="SUPFAM" id="SSF102114">
    <property type="entry name" value="Radical SAM enzymes"/>
    <property type="match status" value="1"/>
</dbReference>
<name>A0A6H1WQX2_9BACT</name>
<dbReference type="GO" id="GO:0042601">
    <property type="term" value="C:endospore-forming forespore"/>
    <property type="evidence" value="ECO:0007669"/>
    <property type="project" value="TreeGrafter"/>
</dbReference>
<dbReference type="InterPro" id="IPR058240">
    <property type="entry name" value="rSAM_sf"/>
</dbReference>
<protein>
    <submittedName>
        <fullName evidence="1">DNA photolyase</fullName>
    </submittedName>
</protein>
<accession>A0A6H1WQX2</accession>
<sequence>MIQEILVEERALGRRLSEEVLRRAEAQGLPVRVIPSYKEYPFPFRPWPELLDWGKRRLFLLRYSGRFFRPCPGTLRYLCCGYRIFHFGEGCPLDCSYCILQAYFNRPGLKLWANLWEEGWPELEAALREARLRVRLLRLGTGEFADSLALEPLCGVAEELARRFVEIEAPAVLEFKTKVALSEEGLSRLPANPRIILAWSLNTERMSREEERGAASLSARLASAAQAARRGFSVAFHFDPLILFPEAPEAYLSVVDRIFEAVPAERIVWISLGALRFIPDLKEIAEERFPETRILCGEFITGLDGKRRYFRPLRTGIFRLLYRRIREHAPEVCVYLCMESPEVWQEAFGFHPAEKGGLSSMLDEAARRVCGL</sequence>
<organism evidence="1 2">
    <name type="scientific">Thermosulfurimonas marina</name>
    <dbReference type="NCBI Taxonomy" id="2047767"/>
    <lineage>
        <taxon>Bacteria</taxon>
        <taxon>Pseudomonadati</taxon>
        <taxon>Thermodesulfobacteriota</taxon>
        <taxon>Thermodesulfobacteria</taxon>
        <taxon>Thermodesulfobacteriales</taxon>
        <taxon>Thermodesulfobacteriaceae</taxon>
        <taxon>Thermosulfurimonas</taxon>
    </lineage>
</organism>
<dbReference type="InterPro" id="IPR049539">
    <property type="entry name" value="SPL"/>
</dbReference>
<dbReference type="KEGG" id="tmai:FVE67_01850"/>
<dbReference type="Pfam" id="PF20903">
    <property type="entry name" value="SPL"/>
    <property type="match status" value="1"/>
</dbReference>
<dbReference type="Gene3D" id="3.40.50.12110">
    <property type="match status" value="1"/>
</dbReference>
<dbReference type="EMBL" id="CP042909">
    <property type="protein sequence ID" value="QJA05615.1"/>
    <property type="molecule type" value="Genomic_DNA"/>
</dbReference>
<dbReference type="Gene3D" id="3.80.30.30">
    <property type="match status" value="1"/>
</dbReference>
<dbReference type="GO" id="GO:0051539">
    <property type="term" value="F:4 iron, 4 sulfur cluster binding"/>
    <property type="evidence" value="ECO:0007669"/>
    <property type="project" value="TreeGrafter"/>
</dbReference>
<evidence type="ECO:0000313" key="1">
    <source>
        <dbReference type="EMBL" id="QJA05615.1"/>
    </source>
</evidence>
<dbReference type="AlphaFoldDB" id="A0A6H1WQX2"/>
<dbReference type="RefSeq" id="WP_168718978.1">
    <property type="nucleotide sequence ID" value="NZ_CP042909.1"/>
</dbReference>
<dbReference type="GO" id="GO:1904047">
    <property type="term" value="F:S-adenosyl-L-methionine binding"/>
    <property type="evidence" value="ECO:0007669"/>
    <property type="project" value="TreeGrafter"/>
</dbReference>
<dbReference type="GO" id="GO:0003913">
    <property type="term" value="F:DNA photolyase activity"/>
    <property type="evidence" value="ECO:0007669"/>
    <property type="project" value="TreeGrafter"/>
</dbReference>
<evidence type="ECO:0000313" key="2">
    <source>
        <dbReference type="Proteomes" id="UP000501253"/>
    </source>
</evidence>
<reference evidence="1 2" key="1">
    <citation type="submission" date="2019-08" db="EMBL/GenBank/DDBJ databases">
        <title>Complete genome sequence of Thermosulfurimonas marina SU872T, an anaerobic thermophilic chemolithoautotrophic bacterium isolated from a shallow marine hydrothermal vent.</title>
        <authorList>
            <person name="Allioux M."/>
            <person name="Jebbar M."/>
            <person name="Slobodkina G."/>
            <person name="Slobodkin A."/>
            <person name="Moalic Y."/>
            <person name="Frolova A."/>
            <person name="Shao Z."/>
            <person name="Alain K."/>
        </authorList>
    </citation>
    <scope>NUCLEOTIDE SEQUENCE [LARGE SCALE GENOMIC DNA]</scope>
    <source>
        <strain evidence="1 2">SU872</strain>
    </source>
</reference>
<keyword evidence="1" id="KW-0456">Lyase</keyword>
<dbReference type="Proteomes" id="UP000501253">
    <property type="component" value="Chromosome"/>
</dbReference>
<gene>
    <name evidence="1" type="ORF">FVE67_01850</name>
</gene>
<dbReference type="PANTHER" id="PTHR37822">
    <property type="entry name" value="SPORE PHOTOPRODUCT LYASE-RELATED"/>
    <property type="match status" value="1"/>
</dbReference>
<keyword evidence="2" id="KW-1185">Reference proteome</keyword>
<dbReference type="PANTHER" id="PTHR37822:SF2">
    <property type="entry name" value="SPORE PHOTOPRODUCT LYASE"/>
    <property type="match status" value="1"/>
</dbReference>